<dbReference type="AlphaFoldDB" id="A0A328BY46"/>
<dbReference type="OrthoDB" id="6693450at2"/>
<reference evidence="3" key="1">
    <citation type="submission" date="2018-02" db="EMBL/GenBank/DDBJ databases">
        <title>Glaesserella australis sp. nov., isolated from the lungs of pigs.</title>
        <authorList>
            <person name="Turni C."/>
            <person name="Christensen H."/>
        </authorList>
    </citation>
    <scope>NUCLEOTIDE SEQUENCE [LARGE SCALE GENOMIC DNA]</scope>
    <source>
        <strain evidence="3">HS4635</strain>
    </source>
</reference>
<name>A0A328BY46_9PAST</name>
<protein>
    <submittedName>
        <fullName evidence="2">Uncharacterized protein</fullName>
    </submittedName>
</protein>
<feature type="signal peptide" evidence="1">
    <location>
        <begin position="1"/>
        <end position="17"/>
    </location>
</feature>
<keyword evidence="3" id="KW-1185">Reference proteome</keyword>
<comment type="caution">
    <text evidence="2">The sequence shown here is derived from an EMBL/GenBank/DDBJ whole genome shotgun (WGS) entry which is preliminary data.</text>
</comment>
<dbReference type="RefSeq" id="WP_111749726.1">
    <property type="nucleotide sequence ID" value="NZ_PTPX01000009.1"/>
</dbReference>
<gene>
    <name evidence="2" type="ORF">C5N92_04790</name>
</gene>
<evidence type="ECO:0000256" key="1">
    <source>
        <dbReference type="SAM" id="SignalP"/>
    </source>
</evidence>
<evidence type="ECO:0000313" key="3">
    <source>
        <dbReference type="Proteomes" id="UP000248689"/>
    </source>
</evidence>
<organism evidence="2 3">
    <name type="scientific">Glaesserella australis</name>
    <dbReference type="NCBI Taxonomy" id="2094024"/>
    <lineage>
        <taxon>Bacteria</taxon>
        <taxon>Pseudomonadati</taxon>
        <taxon>Pseudomonadota</taxon>
        <taxon>Gammaproteobacteria</taxon>
        <taxon>Pasteurellales</taxon>
        <taxon>Pasteurellaceae</taxon>
        <taxon>Glaesserella</taxon>
    </lineage>
</organism>
<dbReference type="EMBL" id="PTPX01000009">
    <property type="protein sequence ID" value="RAL19113.1"/>
    <property type="molecule type" value="Genomic_DNA"/>
</dbReference>
<keyword evidence="1" id="KW-0732">Signal</keyword>
<feature type="chain" id="PRO_5016446310" evidence="1">
    <location>
        <begin position="18"/>
        <end position="198"/>
    </location>
</feature>
<dbReference type="Proteomes" id="UP000248689">
    <property type="component" value="Unassembled WGS sequence"/>
</dbReference>
<evidence type="ECO:0000313" key="2">
    <source>
        <dbReference type="EMBL" id="RAL19113.1"/>
    </source>
</evidence>
<proteinExistence type="predicted"/>
<accession>A0A328BY46</accession>
<sequence length="198" mass="22648">MKKLLTTLCLFPAIALATETGESCAKIEDSTKRLECYDGVFLKTEQKTNEVKVEKSQWEYEQEKDELRNATTYRADNASLNAVDFGFPYHGSKLYLTLRKDPKYGNDVMFFINGQFNGCMINSCKITVKFDDGKLESYRMVGSDSGSNDTIFIENAKSVKTFVDKLKKSKKLIVEASFYNYGKGQFTFDTQGLEWKHF</sequence>